<dbReference type="OrthoDB" id="9813917at2"/>
<evidence type="ECO:0000256" key="7">
    <source>
        <dbReference type="SAM" id="Phobius"/>
    </source>
</evidence>
<keyword evidence="2" id="KW-1003">Cell membrane</keyword>
<feature type="transmembrane region" description="Helical" evidence="7">
    <location>
        <begin position="187"/>
        <end position="208"/>
    </location>
</feature>
<dbReference type="InterPro" id="IPR010619">
    <property type="entry name" value="ThrE-like_N"/>
</dbReference>
<dbReference type="Pfam" id="PF06738">
    <property type="entry name" value="ThrE"/>
    <property type="match status" value="1"/>
</dbReference>
<name>A0A0V8QD14_9FIRM</name>
<evidence type="ECO:0000256" key="3">
    <source>
        <dbReference type="ARBA" id="ARBA00022692"/>
    </source>
</evidence>
<keyword evidence="4 7" id="KW-1133">Transmembrane helix</keyword>
<dbReference type="RefSeq" id="WP_058353823.1">
    <property type="nucleotide sequence ID" value="NZ_CABMMD010000193.1"/>
</dbReference>
<keyword evidence="10" id="KW-1185">Reference proteome</keyword>
<dbReference type="STRING" id="290052.ASU35_14755"/>
<organism evidence="9 10">
    <name type="scientific">Acetivibrio ethanolgignens</name>
    <dbReference type="NCBI Taxonomy" id="290052"/>
    <lineage>
        <taxon>Bacteria</taxon>
        <taxon>Bacillati</taxon>
        <taxon>Bacillota</taxon>
        <taxon>Clostridia</taxon>
        <taxon>Eubacteriales</taxon>
        <taxon>Oscillospiraceae</taxon>
        <taxon>Acetivibrio</taxon>
    </lineage>
</organism>
<evidence type="ECO:0000313" key="10">
    <source>
        <dbReference type="Proteomes" id="UP000054874"/>
    </source>
</evidence>
<comment type="similarity">
    <text evidence="6">Belongs to the ThrE exporter (TC 2.A.79) family.</text>
</comment>
<feature type="transmembrane region" description="Helical" evidence="7">
    <location>
        <begin position="139"/>
        <end position="156"/>
    </location>
</feature>
<feature type="transmembrane region" description="Helical" evidence="7">
    <location>
        <begin position="229"/>
        <end position="246"/>
    </location>
</feature>
<proteinExistence type="inferred from homology"/>
<evidence type="ECO:0000256" key="2">
    <source>
        <dbReference type="ARBA" id="ARBA00022475"/>
    </source>
</evidence>
<evidence type="ECO:0000256" key="4">
    <source>
        <dbReference type="ARBA" id="ARBA00022989"/>
    </source>
</evidence>
<feature type="transmembrane region" description="Helical" evidence="7">
    <location>
        <begin position="163"/>
        <end position="181"/>
    </location>
</feature>
<evidence type="ECO:0000259" key="8">
    <source>
        <dbReference type="Pfam" id="PF06738"/>
    </source>
</evidence>
<evidence type="ECO:0000256" key="5">
    <source>
        <dbReference type="ARBA" id="ARBA00023136"/>
    </source>
</evidence>
<sequence length="247" mass="27262">MELDEILDASIQVGYELLRNGAEIYRVEQSIMYICGAYGVKEIEAFAIPSSIVVTVSDGHQSLTKSKRVQKGKRDLDKISRLTDLSRCICREHLTYQESMQRLLEIKNGPVYSTAIQYFAYMVVGLSFTMFFGGKWQDGLIGAGVGAQIYFLLRLLDKIRVNGFFVNIICGFVASVTARLLENTFSIFNSDVITIGTIMLLVPGLAIANSMRDFISSDTMAGMSRLIEALFVATGIAIGVAFAMMVV</sequence>
<evidence type="ECO:0000256" key="6">
    <source>
        <dbReference type="ARBA" id="ARBA00034125"/>
    </source>
</evidence>
<dbReference type="PANTHER" id="PTHR34390">
    <property type="entry name" value="UPF0442 PROTEIN YJJB-RELATED"/>
    <property type="match status" value="1"/>
</dbReference>
<keyword evidence="5 7" id="KW-0472">Membrane</keyword>
<comment type="caution">
    <text evidence="9">The sequence shown here is derived from an EMBL/GenBank/DDBJ whole genome shotgun (WGS) entry which is preliminary data.</text>
</comment>
<dbReference type="GO" id="GO:0022857">
    <property type="term" value="F:transmembrane transporter activity"/>
    <property type="evidence" value="ECO:0007669"/>
    <property type="project" value="InterPro"/>
</dbReference>
<dbReference type="InterPro" id="IPR050539">
    <property type="entry name" value="ThrE_Dicarb/AminoAcid_Exp"/>
</dbReference>
<keyword evidence="3 7" id="KW-0812">Transmembrane</keyword>
<dbReference type="GO" id="GO:0015744">
    <property type="term" value="P:succinate transport"/>
    <property type="evidence" value="ECO:0007669"/>
    <property type="project" value="TreeGrafter"/>
</dbReference>
<dbReference type="PANTHER" id="PTHR34390:SF2">
    <property type="entry name" value="SUCCINATE TRANSPORTER SUBUNIT YJJP-RELATED"/>
    <property type="match status" value="1"/>
</dbReference>
<evidence type="ECO:0000313" key="9">
    <source>
        <dbReference type="EMBL" id="KSV57945.1"/>
    </source>
</evidence>
<comment type="subcellular location">
    <subcellularLocation>
        <location evidence="1">Cell membrane</location>
        <topology evidence="1">Multi-pass membrane protein</topology>
    </subcellularLocation>
</comment>
<dbReference type="AlphaFoldDB" id="A0A0V8QD14"/>
<evidence type="ECO:0000256" key="1">
    <source>
        <dbReference type="ARBA" id="ARBA00004651"/>
    </source>
</evidence>
<feature type="domain" description="Threonine/serine exporter-like N-terminal" evidence="8">
    <location>
        <begin position="10"/>
        <end position="246"/>
    </location>
</feature>
<feature type="transmembrane region" description="Helical" evidence="7">
    <location>
        <begin position="111"/>
        <end position="133"/>
    </location>
</feature>
<gene>
    <name evidence="9" type="ORF">ASU35_14755</name>
</gene>
<dbReference type="EMBL" id="LNAM01000193">
    <property type="protein sequence ID" value="KSV57945.1"/>
    <property type="molecule type" value="Genomic_DNA"/>
</dbReference>
<accession>A0A0V8QD14</accession>
<dbReference type="Proteomes" id="UP000054874">
    <property type="component" value="Unassembled WGS sequence"/>
</dbReference>
<protein>
    <recommendedName>
        <fullName evidence="8">Threonine/serine exporter-like N-terminal domain-containing protein</fullName>
    </recommendedName>
</protein>
<reference evidence="9 10" key="1">
    <citation type="submission" date="2015-11" db="EMBL/GenBank/DDBJ databases">
        <title>Butyribacter intestini gen. nov., sp. nov., a butyric acid-producing bacterium of the family Lachnospiraceae isolated from the human faeces.</title>
        <authorList>
            <person name="Zou Y."/>
            <person name="Xue W."/>
            <person name="Luo G."/>
            <person name="Lv M."/>
        </authorList>
    </citation>
    <scope>NUCLEOTIDE SEQUENCE [LARGE SCALE GENOMIC DNA]</scope>
    <source>
        <strain evidence="9 10">ACET-33324</strain>
    </source>
</reference>
<dbReference type="GO" id="GO:0005886">
    <property type="term" value="C:plasma membrane"/>
    <property type="evidence" value="ECO:0007669"/>
    <property type="project" value="UniProtKB-SubCell"/>
</dbReference>